<evidence type="ECO:0000256" key="1">
    <source>
        <dbReference type="ARBA" id="ARBA00006432"/>
    </source>
</evidence>
<evidence type="ECO:0000313" key="12">
    <source>
        <dbReference type="Proteomes" id="UP000241595"/>
    </source>
</evidence>
<dbReference type="InterPro" id="IPR042099">
    <property type="entry name" value="ANL_N_sf"/>
</dbReference>
<feature type="domain" description="AMP-binding enzyme C-terminal" evidence="10">
    <location>
        <begin position="443"/>
        <end position="518"/>
    </location>
</feature>
<evidence type="ECO:0000259" key="10">
    <source>
        <dbReference type="Pfam" id="PF13193"/>
    </source>
</evidence>
<dbReference type="SUPFAM" id="SSF56801">
    <property type="entry name" value="Acetyl-CoA synthetase-like"/>
    <property type="match status" value="1"/>
</dbReference>
<dbReference type="PROSITE" id="PS00455">
    <property type="entry name" value="AMP_BINDING"/>
    <property type="match status" value="1"/>
</dbReference>
<name>A0A2U3N6D9_9MYCO</name>
<dbReference type="NCBIfam" id="NF006182">
    <property type="entry name" value="PRK08316.1"/>
    <property type="match status" value="1"/>
</dbReference>
<dbReference type="InterPro" id="IPR045851">
    <property type="entry name" value="AMP-bd_C_sf"/>
</dbReference>
<evidence type="ECO:0000256" key="3">
    <source>
        <dbReference type="ARBA" id="ARBA00026121"/>
    </source>
</evidence>
<evidence type="ECO:0000256" key="8">
    <source>
        <dbReference type="ARBA" id="ARBA00083882"/>
    </source>
</evidence>
<dbReference type="Gene3D" id="3.40.50.12780">
    <property type="entry name" value="N-terminal domain of ligase-like"/>
    <property type="match status" value="1"/>
</dbReference>
<dbReference type="InterPro" id="IPR025110">
    <property type="entry name" value="AMP-bd_C"/>
</dbReference>
<dbReference type="Pfam" id="PF00501">
    <property type="entry name" value="AMP-binding"/>
    <property type="match status" value="1"/>
</dbReference>
<evidence type="ECO:0000256" key="4">
    <source>
        <dbReference type="ARBA" id="ARBA00036813"/>
    </source>
</evidence>
<protein>
    <recommendedName>
        <fullName evidence="5">Long-chain-fatty-acid--CoA ligase FadD13</fullName>
        <ecNumber evidence="3">6.2.1.3</ecNumber>
    </recommendedName>
    <alternativeName>
        <fullName evidence="6">Fatty acyl-CoA ligase</fullName>
    </alternativeName>
    <alternativeName>
        <fullName evidence="8">Fatty acyl-CoA synthetase</fullName>
    </alternativeName>
    <alternativeName>
        <fullName evidence="7">Very-long-chain fatty-acyl-CoA synthetase</fullName>
    </alternativeName>
</protein>
<comment type="similarity">
    <text evidence="1">Belongs to the ATP-dependent AMP-binding enzyme family.</text>
</comment>
<dbReference type="AlphaFoldDB" id="A0A2U3N6D9"/>
<dbReference type="CDD" id="cd17631">
    <property type="entry name" value="FACL_FadD13-like"/>
    <property type="match status" value="1"/>
</dbReference>
<dbReference type="EC" id="6.2.1.3" evidence="3"/>
<evidence type="ECO:0000256" key="6">
    <source>
        <dbReference type="ARBA" id="ARBA00076959"/>
    </source>
</evidence>
<gene>
    <name evidence="11" type="ORF">MTAB308_562</name>
</gene>
<dbReference type="STRING" id="1841859.GCA_900157385_00558"/>
<dbReference type="InterPro" id="IPR020845">
    <property type="entry name" value="AMP-binding_CS"/>
</dbReference>
<sequence length="543" mass="59076">VPAPTVAGMQSDLDAVVARARSHGLGDTPRRSARRHPDKTAVIDGDVVLSFAEFDNLVDRAAAALHDNGFGPGDRIALLSHNCWQYAVLAFATARAGVVLVPVNFMLTPDEISYILGHSGVRGFVVEAELAPTAEEAMRRGGVVEVRVALAPAGCDAPSGWDDFAQWLSTDTLAPSPRIDDDQLVRLMYTSGTESHPKAAMHTSRSLMWQYVSTVVAGEMAHGDVEIHSLPLYHCAQLDNFLATDIYLGATSIILPRPDPDSVLRTIERYRVTNYFAPPTVWISLLRSPVFDAVDLSSLRKGYYGASAMPVEVLAEMRQRLPNLRLWNFYGQTEMAPLASALGPDDQDAHAGSAGRAVANVETAILDADDIPVQTGVVGEIAHRSPHLMLGYLDDPERTADAFRGGWFHSGDLGFYDEHGLLHVVDRKKDMIKTGGENVASREVEEVLYRHTGIHEVAVFGLPHPVWVEAVAAAIVARDGVTLTEQDVVAHCREHLAGFKTPKRVFFVDSLPKNPSGKLIKRLLRERFGTAGHLTTHDGAGRS</sequence>
<dbReference type="EMBL" id="FTRV01000009">
    <property type="protein sequence ID" value="SPM27087.1"/>
    <property type="molecule type" value="Genomic_DNA"/>
</dbReference>
<keyword evidence="12" id="KW-1185">Reference proteome</keyword>
<comment type="catalytic activity">
    <reaction evidence="4">
        <text>a long-chain fatty acid + ATP + CoA = a long-chain fatty acyl-CoA + AMP + diphosphate</text>
        <dbReference type="Rhea" id="RHEA:15421"/>
        <dbReference type="ChEBI" id="CHEBI:30616"/>
        <dbReference type="ChEBI" id="CHEBI:33019"/>
        <dbReference type="ChEBI" id="CHEBI:57287"/>
        <dbReference type="ChEBI" id="CHEBI:57560"/>
        <dbReference type="ChEBI" id="CHEBI:83139"/>
        <dbReference type="ChEBI" id="CHEBI:456215"/>
        <dbReference type="EC" id="6.2.1.3"/>
    </reaction>
</comment>
<dbReference type="Pfam" id="PF13193">
    <property type="entry name" value="AMP-binding_C"/>
    <property type="match status" value="1"/>
</dbReference>
<dbReference type="FunFam" id="3.30.300.30:FF:000008">
    <property type="entry name" value="2,3-dihydroxybenzoate-AMP ligase"/>
    <property type="match status" value="1"/>
</dbReference>
<keyword evidence="2 11" id="KW-0436">Ligase</keyword>
<dbReference type="InterPro" id="IPR000873">
    <property type="entry name" value="AMP-dep_synth/lig_dom"/>
</dbReference>
<dbReference type="GO" id="GO:0004467">
    <property type="term" value="F:long-chain fatty acid-CoA ligase activity"/>
    <property type="evidence" value="ECO:0007669"/>
    <property type="project" value="UniProtKB-EC"/>
</dbReference>
<dbReference type="Gene3D" id="3.30.300.30">
    <property type="match status" value="1"/>
</dbReference>
<evidence type="ECO:0000256" key="7">
    <source>
        <dbReference type="ARBA" id="ARBA00080667"/>
    </source>
</evidence>
<accession>A0A2U3N6D9</accession>
<proteinExistence type="inferred from homology"/>
<dbReference type="InterPro" id="IPR050237">
    <property type="entry name" value="ATP-dep_AMP-bd_enzyme"/>
</dbReference>
<organism evidence="11 12">
    <name type="scientific">Mycobacterium terramassiliense</name>
    <dbReference type="NCBI Taxonomy" id="1841859"/>
    <lineage>
        <taxon>Bacteria</taxon>
        <taxon>Bacillati</taxon>
        <taxon>Actinomycetota</taxon>
        <taxon>Actinomycetes</taxon>
        <taxon>Mycobacteriales</taxon>
        <taxon>Mycobacteriaceae</taxon>
        <taxon>Mycobacterium</taxon>
    </lineage>
</organism>
<evidence type="ECO:0000259" key="9">
    <source>
        <dbReference type="Pfam" id="PF00501"/>
    </source>
</evidence>
<dbReference type="Proteomes" id="UP000241595">
    <property type="component" value="Unassembled WGS sequence"/>
</dbReference>
<dbReference type="PANTHER" id="PTHR43767">
    <property type="entry name" value="LONG-CHAIN-FATTY-ACID--COA LIGASE"/>
    <property type="match status" value="1"/>
</dbReference>
<feature type="domain" description="AMP-dependent synthetase/ligase" evidence="9">
    <location>
        <begin position="30"/>
        <end position="393"/>
    </location>
</feature>
<evidence type="ECO:0000256" key="2">
    <source>
        <dbReference type="ARBA" id="ARBA00022598"/>
    </source>
</evidence>
<evidence type="ECO:0000256" key="5">
    <source>
        <dbReference type="ARBA" id="ARBA00069710"/>
    </source>
</evidence>
<dbReference type="PANTHER" id="PTHR43767:SF1">
    <property type="entry name" value="NONRIBOSOMAL PEPTIDE SYNTHASE PES1 (EUROFUNG)-RELATED"/>
    <property type="match status" value="1"/>
</dbReference>
<evidence type="ECO:0000313" key="11">
    <source>
        <dbReference type="EMBL" id="SPM27087.1"/>
    </source>
</evidence>
<reference evidence="11 12" key="1">
    <citation type="submission" date="2017-01" db="EMBL/GenBank/DDBJ databases">
        <authorList>
            <consortium name="Urmite Genomes"/>
        </authorList>
    </citation>
    <scope>NUCLEOTIDE SEQUENCE [LARGE SCALE GENOMIC DNA]</scope>
    <source>
        <strain evidence="11 12">AB308</strain>
    </source>
</reference>
<feature type="non-terminal residue" evidence="11">
    <location>
        <position position="1"/>
    </location>
</feature>